<dbReference type="EMBL" id="JAAGNX010000002">
    <property type="protein sequence ID" value="NDV62759.1"/>
    <property type="molecule type" value="Genomic_DNA"/>
</dbReference>
<keyword evidence="2 5" id="KW-0540">Nuclease</keyword>
<dbReference type="InterPro" id="IPR006226">
    <property type="entry name" value="Mtu_PIN"/>
</dbReference>
<comment type="function">
    <text evidence="5">Toxic component of a toxin-antitoxin (TA) system. An RNase.</text>
</comment>
<dbReference type="HAMAP" id="MF_00265">
    <property type="entry name" value="VapC_Nob1"/>
    <property type="match status" value="1"/>
</dbReference>
<keyword evidence="3 5" id="KW-0479">Metal-binding</keyword>
<keyword evidence="5" id="KW-0800">Toxin</keyword>
<dbReference type="GO" id="GO:0016788">
    <property type="term" value="F:hydrolase activity, acting on ester bonds"/>
    <property type="evidence" value="ECO:0007669"/>
    <property type="project" value="InterPro"/>
</dbReference>
<comment type="similarity">
    <text evidence="5">Belongs to the PINc/VapC protein family.</text>
</comment>
<dbReference type="GO" id="GO:0000287">
    <property type="term" value="F:magnesium ion binding"/>
    <property type="evidence" value="ECO:0007669"/>
    <property type="project" value="UniProtKB-UniRule"/>
</dbReference>
<dbReference type="Proteomes" id="UP000478417">
    <property type="component" value="Unassembled WGS sequence"/>
</dbReference>
<dbReference type="SUPFAM" id="SSF88723">
    <property type="entry name" value="PIN domain-like"/>
    <property type="match status" value="1"/>
</dbReference>
<dbReference type="InterPro" id="IPR002716">
    <property type="entry name" value="PIN_dom"/>
</dbReference>
<name>A0A6B2M3H4_9BACT</name>
<evidence type="ECO:0000256" key="4">
    <source>
        <dbReference type="ARBA" id="ARBA00022801"/>
    </source>
</evidence>
<dbReference type="RefSeq" id="WP_163965200.1">
    <property type="nucleotide sequence ID" value="NZ_JAAGNX010000002.1"/>
</dbReference>
<gene>
    <name evidence="5" type="primary">vapC</name>
    <name evidence="7" type="ORF">G0Q06_09880</name>
</gene>
<dbReference type="AlphaFoldDB" id="A0A6B2M3H4"/>
<dbReference type="GO" id="GO:0045926">
    <property type="term" value="P:negative regulation of growth"/>
    <property type="evidence" value="ECO:0007669"/>
    <property type="project" value="UniProtKB-ARBA"/>
</dbReference>
<evidence type="ECO:0000256" key="1">
    <source>
        <dbReference type="ARBA" id="ARBA00022649"/>
    </source>
</evidence>
<evidence type="ECO:0000313" key="7">
    <source>
        <dbReference type="EMBL" id="NDV62759.1"/>
    </source>
</evidence>
<keyword evidence="5" id="KW-0460">Magnesium</keyword>
<accession>A0A6B2M3H4</accession>
<dbReference type="EC" id="3.1.-.-" evidence="5"/>
<dbReference type="InterPro" id="IPR022907">
    <property type="entry name" value="VapC_family"/>
</dbReference>
<evidence type="ECO:0000259" key="6">
    <source>
        <dbReference type="Pfam" id="PF01850"/>
    </source>
</evidence>
<dbReference type="GO" id="GO:0004540">
    <property type="term" value="F:RNA nuclease activity"/>
    <property type="evidence" value="ECO:0007669"/>
    <property type="project" value="InterPro"/>
</dbReference>
<dbReference type="Pfam" id="PF01850">
    <property type="entry name" value="PIN"/>
    <property type="match status" value="1"/>
</dbReference>
<keyword evidence="4 5" id="KW-0378">Hydrolase</keyword>
<comment type="caution">
    <text evidence="7">The sequence shown here is derived from an EMBL/GenBank/DDBJ whole genome shotgun (WGS) entry which is preliminary data.</text>
</comment>
<organism evidence="7 8">
    <name type="scientific">Oceanipulchritudo coccoides</name>
    <dbReference type="NCBI Taxonomy" id="2706888"/>
    <lineage>
        <taxon>Bacteria</taxon>
        <taxon>Pseudomonadati</taxon>
        <taxon>Verrucomicrobiota</taxon>
        <taxon>Opitutia</taxon>
        <taxon>Puniceicoccales</taxon>
        <taxon>Oceanipulchritudinaceae</taxon>
        <taxon>Oceanipulchritudo</taxon>
    </lineage>
</organism>
<protein>
    <recommendedName>
        <fullName evidence="5">Ribonuclease VapC</fullName>
        <shortName evidence="5">RNase VapC</shortName>
        <ecNumber evidence="5">3.1.-.-</ecNumber>
    </recommendedName>
    <alternativeName>
        <fullName evidence="5">Toxin VapC</fullName>
    </alternativeName>
</protein>
<evidence type="ECO:0000256" key="3">
    <source>
        <dbReference type="ARBA" id="ARBA00022723"/>
    </source>
</evidence>
<proteinExistence type="inferred from homology"/>
<feature type="domain" description="PIN" evidence="6">
    <location>
        <begin position="2"/>
        <end position="134"/>
    </location>
</feature>
<comment type="cofactor">
    <cofactor evidence="5">
        <name>Mg(2+)</name>
        <dbReference type="ChEBI" id="CHEBI:18420"/>
    </cofactor>
</comment>
<feature type="binding site" evidence="5">
    <location>
        <position position="108"/>
    </location>
    <ligand>
        <name>Mg(2+)</name>
        <dbReference type="ChEBI" id="CHEBI:18420"/>
    </ligand>
</feature>
<evidence type="ECO:0000256" key="2">
    <source>
        <dbReference type="ARBA" id="ARBA00022722"/>
    </source>
</evidence>
<reference evidence="7 8" key="1">
    <citation type="submission" date="2020-02" db="EMBL/GenBank/DDBJ databases">
        <title>Albibacoteraceae fam. nov., the first described family within the subdivision 4 Verrucomicrobia.</title>
        <authorList>
            <person name="Xi F."/>
        </authorList>
    </citation>
    <scope>NUCLEOTIDE SEQUENCE [LARGE SCALE GENOMIC DNA]</scope>
    <source>
        <strain evidence="7 8">CK1056</strain>
    </source>
</reference>
<evidence type="ECO:0000313" key="8">
    <source>
        <dbReference type="Proteomes" id="UP000478417"/>
    </source>
</evidence>
<dbReference type="Gene3D" id="3.40.50.1010">
    <property type="entry name" value="5'-nuclease"/>
    <property type="match status" value="1"/>
</dbReference>
<dbReference type="InterPro" id="IPR029060">
    <property type="entry name" value="PIN-like_dom_sf"/>
</dbReference>
<dbReference type="GO" id="GO:0090729">
    <property type="term" value="F:toxin activity"/>
    <property type="evidence" value="ECO:0007669"/>
    <property type="project" value="UniProtKB-KW"/>
</dbReference>
<keyword evidence="1 5" id="KW-1277">Toxin-antitoxin system</keyword>
<evidence type="ECO:0000256" key="5">
    <source>
        <dbReference type="HAMAP-Rule" id="MF_00265"/>
    </source>
</evidence>
<keyword evidence="8" id="KW-1185">Reference proteome</keyword>
<feature type="binding site" evidence="5">
    <location>
        <position position="5"/>
    </location>
    <ligand>
        <name>Mg(2+)</name>
        <dbReference type="ChEBI" id="CHEBI:18420"/>
    </ligand>
</feature>
<dbReference type="NCBIfam" id="TIGR00028">
    <property type="entry name" value="Mtu_PIN_fam"/>
    <property type="match status" value="1"/>
</dbReference>
<sequence>MIIPDVNLLLYTVNVDSPDHAAAYRWWEELLHSGAPIGLYSGVAFSFVRLSTNRRVFTHPLMVGEAFAYIQNWLEFSVVNWVDATLEDLPVAENLLQVAGTGGNLVSDAQIAAAAIRLGGTVFSVDSDFGRFPKVKWQNPLGK</sequence>